<name>A0A433TIJ1_ELYCH</name>
<sequence length="151" mass="17422">MPAPRIKRAALLVKRLSKSLLLSCIPLRKTFFFFFFLNERLQAKSMMVSSSVRVAVCLGVFLFSILVYIATVRSVVPWPTNLYLHDVREIKEPIPINLSLPNYQKAHAKLYQYHKLFSNKTSLEPFSDPQQPATVTTWWQAAALIDWQVHS</sequence>
<comment type="caution">
    <text evidence="2">The sequence shown here is derived from an EMBL/GenBank/DDBJ whole genome shotgun (WGS) entry which is preliminary data.</text>
</comment>
<keyword evidence="1" id="KW-0812">Transmembrane</keyword>
<keyword evidence="1" id="KW-0472">Membrane</keyword>
<accession>A0A433TIJ1</accession>
<evidence type="ECO:0000256" key="1">
    <source>
        <dbReference type="SAM" id="Phobius"/>
    </source>
</evidence>
<keyword evidence="3" id="KW-1185">Reference proteome</keyword>
<protein>
    <submittedName>
        <fullName evidence="2">Uncharacterized protein</fullName>
    </submittedName>
</protein>
<evidence type="ECO:0000313" key="3">
    <source>
        <dbReference type="Proteomes" id="UP000271974"/>
    </source>
</evidence>
<feature type="transmembrane region" description="Helical" evidence="1">
    <location>
        <begin position="50"/>
        <end position="70"/>
    </location>
</feature>
<keyword evidence="1" id="KW-1133">Transmembrane helix</keyword>
<evidence type="ECO:0000313" key="2">
    <source>
        <dbReference type="EMBL" id="RUS81341.1"/>
    </source>
</evidence>
<dbReference type="EMBL" id="RQTK01000343">
    <property type="protein sequence ID" value="RUS81341.1"/>
    <property type="molecule type" value="Genomic_DNA"/>
</dbReference>
<dbReference type="AlphaFoldDB" id="A0A433TIJ1"/>
<reference evidence="2 3" key="1">
    <citation type="submission" date="2019-01" db="EMBL/GenBank/DDBJ databases">
        <title>A draft genome assembly of the solar-powered sea slug Elysia chlorotica.</title>
        <authorList>
            <person name="Cai H."/>
            <person name="Li Q."/>
            <person name="Fang X."/>
            <person name="Li J."/>
            <person name="Curtis N.E."/>
            <person name="Altenburger A."/>
            <person name="Shibata T."/>
            <person name="Feng M."/>
            <person name="Maeda T."/>
            <person name="Schwartz J.A."/>
            <person name="Shigenobu S."/>
            <person name="Lundholm N."/>
            <person name="Nishiyama T."/>
            <person name="Yang H."/>
            <person name="Hasebe M."/>
            <person name="Li S."/>
            <person name="Pierce S.K."/>
            <person name="Wang J."/>
        </authorList>
    </citation>
    <scope>NUCLEOTIDE SEQUENCE [LARGE SCALE GENOMIC DNA]</scope>
    <source>
        <strain evidence="2">EC2010</strain>
        <tissue evidence="2">Whole organism of an adult</tissue>
    </source>
</reference>
<proteinExistence type="predicted"/>
<dbReference type="Proteomes" id="UP000271974">
    <property type="component" value="Unassembled WGS sequence"/>
</dbReference>
<gene>
    <name evidence="2" type="ORF">EGW08_010908</name>
</gene>
<organism evidence="2 3">
    <name type="scientific">Elysia chlorotica</name>
    <name type="common">Eastern emerald elysia</name>
    <name type="synonym">Sea slug</name>
    <dbReference type="NCBI Taxonomy" id="188477"/>
    <lineage>
        <taxon>Eukaryota</taxon>
        <taxon>Metazoa</taxon>
        <taxon>Spiralia</taxon>
        <taxon>Lophotrochozoa</taxon>
        <taxon>Mollusca</taxon>
        <taxon>Gastropoda</taxon>
        <taxon>Heterobranchia</taxon>
        <taxon>Euthyneura</taxon>
        <taxon>Panpulmonata</taxon>
        <taxon>Sacoglossa</taxon>
        <taxon>Placobranchoidea</taxon>
        <taxon>Plakobranchidae</taxon>
        <taxon>Elysia</taxon>
    </lineage>
</organism>